<evidence type="ECO:0000313" key="2">
    <source>
        <dbReference type="Proteomes" id="UP000215126"/>
    </source>
</evidence>
<dbReference type="AlphaFoldDB" id="A0A239SVV3"/>
<reference evidence="1 2" key="1">
    <citation type="submission" date="2017-06" db="EMBL/GenBank/DDBJ databases">
        <authorList>
            <consortium name="Pathogen Informatics"/>
        </authorList>
    </citation>
    <scope>NUCLEOTIDE SEQUENCE [LARGE SCALE GENOMIC DNA]</scope>
    <source>
        <strain evidence="1 2">NCTC13161</strain>
    </source>
</reference>
<dbReference type="EMBL" id="LT906435">
    <property type="protein sequence ID" value="SNU89611.1"/>
    <property type="molecule type" value="Genomic_DNA"/>
</dbReference>
<proteinExistence type="predicted"/>
<evidence type="ECO:0000313" key="1">
    <source>
        <dbReference type="EMBL" id="SNU89611.1"/>
    </source>
</evidence>
<sequence length="46" mass="5387">MRNRNTRCDLIHRSALGGYTIEGPYNRNRGVRSLVFRLIAWIRGAR</sequence>
<name>A0A239SVV3_9BURK</name>
<accession>A0A239SVV3</accession>
<protein>
    <submittedName>
        <fullName evidence="1">Uncharacterized protein</fullName>
    </submittedName>
</protein>
<dbReference type="Proteomes" id="UP000215126">
    <property type="component" value="Chromosome 1"/>
</dbReference>
<organism evidence="1 2">
    <name type="scientific">Pandoraea sputorum</name>
    <dbReference type="NCBI Taxonomy" id="93222"/>
    <lineage>
        <taxon>Bacteria</taxon>
        <taxon>Pseudomonadati</taxon>
        <taxon>Pseudomonadota</taxon>
        <taxon>Betaproteobacteria</taxon>
        <taxon>Burkholderiales</taxon>
        <taxon>Burkholderiaceae</taxon>
        <taxon>Pandoraea</taxon>
    </lineage>
</organism>
<keyword evidence="2" id="KW-1185">Reference proteome</keyword>
<gene>
    <name evidence="1" type="ORF">SAMEA4530655_04685</name>
</gene>